<dbReference type="STRING" id="366584.SAMN05216377_116163"/>
<keyword evidence="4" id="KW-0472">Membrane</keyword>
<name>A0A1G7Y303_PSEOR</name>
<evidence type="ECO:0000256" key="1">
    <source>
        <dbReference type="ARBA" id="ARBA00022450"/>
    </source>
</evidence>
<dbReference type="InterPro" id="IPR042099">
    <property type="entry name" value="ANL_N_sf"/>
</dbReference>
<dbReference type="InterPro" id="IPR036736">
    <property type="entry name" value="ACP-like_sf"/>
</dbReference>
<dbReference type="CDD" id="cd05930">
    <property type="entry name" value="A_NRPS"/>
    <property type="match status" value="1"/>
</dbReference>
<keyword evidence="1" id="KW-0596">Phosphopantetheine</keyword>
<feature type="transmembrane region" description="Helical" evidence="4">
    <location>
        <begin position="932"/>
        <end position="959"/>
    </location>
</feature>
<reference evidence="6 7" key="1">
    <citation type="submission" date="2016-10" db="EMBL/GenBank/DDBJ databases">
        <authorList>
            <person name="de Groot N.N."/>
        </authorList>
    </citation>
    <scope>NUCLEOTIDE SEQUENCE [LARGE SCALE GENOMIC DNA]</scope>
    <source>
        <strain evidence="6 7">CGMCC 4.3143</strain>
    </source>
</reference>
<accession>A0A1G7Y303</accession>
<keyword evidence="4" id="KW-0812">Transmembrane</keyword>
<proteinExistence type="predicted"/>
<evidence type="ECO:0000313" key="7">
    <source>
        <dbReference type="Proteomes" id="UP000198967"/>
    </source>
</evidence>
<dbReference type="GO" id="GO:0043041">
    <property type="term" value="P:amino acid activation for nonribosomal peptide biosynthetic process"/>
    <property type="evidence" value="ECO:0007669"/>
    <property type="project" value="TreeGrafter"/>
</dbReference>
<feature type="transmembrane region" description="Helical" evidence="4">
    <location>
        <begin position="1403"/>
        <end position="1424"/>
    </location>
</feature>
<feature type="transmembrane region" description="Helical" evidence="4">
    <location>
        <begin position="1580"/>
        <end position="1613"/>
    </location>
</feature>
<dbReference type="PROSITE" id="PS00012">
    <property type="entry name" value="PHOSPHOPANTETHEINE"/>
    <property type="match status" value="1"/>
</dbReference>
<dbReference type="EMBL" id="FNBE01000016">
    <property type="protein sequence ID" value="SDG90646.1"/>
    <property type="molecule type" value="Genomic_DNA"/>
</dbReference>
<keyword evidence="4" id="KW-1133">Transmembrane helix</keyword>
<feature type="transmembrane region" description="Helical" evidence="4">
    <location>
        <begin position="1150"/>
        <end position="1176"/>
    </location>
</feature>
<evidence type="ECO:0000256" key="2">
    <source>
        <dbReference type="ARBA" id="ARBA00022553"/>
    </source>
</evidence>
<evidence type="ECO:0000256" key="3">
    <source>
        <dbReference type="SAM" id="MobiDB-lite"/>
    </source>
</evidence>
<dbReference type="InterPro" id="IPR006162">
    <property type="entry name" value="Ppantetheine_attach_site"/>
</dbReference>
<dbReference type="Proteomes" id="UP000198967">
    <property type="component" value="Unassembled WGS sequence"/>
</dbReference>
<dbReference type="Gene3D" id="1.10.1200.10">
    <property type="entry name" value="ACP-like"/>
    <property type="match status" value="1"/>
</dbReference>
<feature type="transmembrane region" description="Helical" evidence="4">
    <location>
        <begin position="1639"/>
        <end position="1662"/>
    </location>
</feature>
<feature type="transmembrane region" description="Helical" evidence="4">
    <location>
        <begin position="1508"/>
        <end position="1531"/>
    </location>
</feature>
<dbReference type="PANTHER" id="PTHR45527:SF1">
    <property type="entry name" value="FATTY ACID SYNTHASE"/>
    <property type="match status" value="1"/>
</dbReference>
<dbReference type="Gene3D" id="3.30.300.30">
    <property type="match status" value="1"/>
</dbReference>
<feature type="transmembrane region" description="Helical" evidence="4">
    <location>
        <begin position="1485"/>
        <end position="1501"/>
    </location>
</feature>
<evidence type="ECO:0000259" key="5">
    <source>
        <dbReference type="PROSITE" id="PS50075"/>
    </source>
</evidence>
<dbReference type="InterPro" id="IPR009081">
    <property type="entry name" value="PP-bd_ACP"/>
</dbReference>
<feature type="transmembrane region" description="Helical" evidence="4">
    <location>
        <begin position="888"/>
        <end position="912"/>
    </location>
</feature>
<dbReference type="InterPro" id="IPR012728">
    <property type="entry name" value="Pls/PosA_C"/>
</dbReference>
<dbReference type="SUPFAM" id="SSF51161">
    <property type="entry name" value="Trimeric LpxA-like enzymes"/>
    <property type="match status" value="3"/>
</dbReference>
<dbReference type="SUPFAM" id="SSF47336">
    <property type="entry name" value="ACP-like"/>
    <property type="match status" value="1"/>
</dbReference>
<dbReference type="NCBIfam" id="TIGR01733">
    <property type="entry name" value="AA-adenyl-dom"/>
    <property type="match status" value="1"/>
</dbReference>
<feature type="transmembrane region" description="Helical" evidence="4">
    <location>
        <begin position="663"/>
        <end position="685"/>
    </location>
</feature>
<organism evidence="6 7">
    <name type="scientific">Pseudonocardia oroxyli</name>
    <dbReference type="NCBI Taxonomy" id="366584"/>
    <lineage>
        <taxon>Bacteria</taxon>
        <taxon>Bacillati</taxon>
        <taxon>Actinomycetota</taxon>
        <taxon>Actinomycetes</taxon>
        <taxon>Pseudonocardiales</taxon>
        <taxon>Pseudonocardiaceae</taxon>
        <taxon>Pseudonocardia</taxon>
    </lineage>
</organism>
<feature type="domain" description="Carrier" evidence="5">
    <location>
        <begin position="559"/>
        <end position="636"/>
    </location>
</feature>
<dbReference type="GO" id="GO:0031177">
    <property type="term" value="F:phosphopantetheine binding"/>
    <property type="evidence" value="ECO:0007669"/>
    <property type="project" value="TreeGrafter"/>
</dbReference>
<dbReference type="SUPFAM" id="SSF56801">
    <property type="entry name" value="Acetyl-CoA synthetase-like"/>
    <property type="match status" value="1"/>
</dbReference>
<keyword evidence="7" id="KW-1185">Reference proteome</keyword>
<feature type="region of interest" description="Disordered" evidence="3">
    <location>
        <begin position="1363"/>
        <end position="1394"/>
    </location>
</feature>
<dbReference type="RefSeq" id="WP_218129952.1">
    <property type="nucleotide sequence ID" value="NZ_FNBE01000016.1"/>
</dbReference>
<dbReference type="Gene3D" id="3.40.50.12780">
    <property type="entry name" value="N-terminal domain of ligase-like"/>
    <property type="match status" value="1"/>
</dbReference>
<dbReference type="InterPro" id="IPR020845">
    <property type="entry name" value="AMP-binding_CS"/>
</dbReference>
<dbReference type="Gene3D" id="2.160.10.10">
    <property type="entry name" value="Hexapeptide repeat proteins"/>
    <property type="match status" value="2"/>
</dbReference>
<sequence>MSAVEERTVPFPQVRTRDVEPAAVLDGSGVLLAGLQDPTLRWSPGERLHHVFEATCDRLVAAGEGSRLAVSRRDLAVTYPQLDALANRVARFLRGYGVLPGARVGLLLDDPVWVYAGMLAVLKLHAAYVPLDPGTPADRVSFIAGDAGVELILTVSHLAERTAGAGAQTVALDRERERIESLDPGRLPAGSVGVPADELAYVVYTSGTTGRPKGVPIEQASIVNFVRVAAEVYGVRPDDRMYQGLTPAFDFSVEEIWVAWALGATLVPKPGRNLLGDELAEFLREERVTALCCVPTLLATVTDELPDLRFLLVSGEACPQDIVTRWHRPGRRFLNTYGPTEATVTATWTTVDPSQPVTIGVPLPTYSVVVLAEDSDTVLPPGEVGEIAIGGVCLSPGYLNRPDATAKAFVPDPVGLPDNPSRQIYRTGDLGRITDGLRVEYLGRIDTQVKIRGYRIELTEIESVLLEVLGVGQAVVDTYEPVAGTVELVAYYTVRRGALLDEDMLLATLRDRLPAYMVPAYLERLDLIPMLPSDKADRKNLPAPSGARRTGGTVADYVAPEGPLEETLAAAVATHLGIERVSATADLFVDLGMSSLLVAQLSARLRTDPTLPPIGTKDLYLQPTVRDLAGSLRGVAARGETRERPIHVAPTWQYVLCGAAQAGVLLAGLALAAVLLVLGYTVVAASTGVLDGYLRAAAVALGTVTALTLLPVGVKWAVLGRARPATFPIWGARYLRFWIVRTVLRASPARLFVGSPLYVGYLRMLGARIGRGATVFARLPLVHADLIEIGEHAVVRRDAVLTGHHAESGRIRTGRITLGRGAVVGEAAVLDVDTALGDHAQLGHASSLRAGQVVPAGRRVHGSPAEETDTDFGGVPPRPVTGRRRAGYGLFQLAVLALVSGPAAVAVLYVLLPAVYLWVETAFVPEGRALTFAAPGFALGLLVACTAVVLGAMVLRLLVALLAPLVLHRAVTAGTVYPLYGVHWAGHRALGRLSNSRLFNDLLGDSSYIVGFLRMIGYDLRPVEQTGSNFGLAVKHDSPLHVRVGTGTLVSDGLSVANAEYSASSFVVTPATVGERNFVGNNVVVPSGSRAGDNVLLATKVMVPIDGPPRRNTGLLGSPAFEIPRSSDRDVEVTRAERERALPRKNRSNLATMGAFLLQRILALYGTGLIAAAALTHLAPTLGVYAIAVALSATAVFTALFPIAVERAAMGFRRLRPRFCSIYTPYYWRHERLWKLSRISLLGLFDGTPFKSVLWRLGGVRMGRKVFDDGMTVPEKTLVTIGDHATLNAGVIIQCHSLEDAVFTSDTTVLGAGVTVGPNAFVHYGARLGDRVVVDADSFVMKGSEAAAGSRWRGNPALEVTEEPAAQTVIPRQGGGPPGPEPRPDEDRVVRPLRRPRVARRRLAAAAAILTGLAAVGAVALAAVRTPATAAEGPLLDGAYAALRGLTAPATGAGDWATRLQLTGYAQLTGAFERHADLVSGARELALLAAAVTVLGVIVAARRMPVVLALVAMVFALVAALPAVAAVGAALGPVPLGLAWLAAGAALCSLGPAPQAAPLRRSPTRARGRDDSSFGVRRALPLVLGVVAILVGLVTAAVLAVLPVAVVLGLVAMRRARTSGGSGPAALAARLRSLRPRPAVLAGVVGVTLAGWLAVVTLTVDLRPAAADPGHRALAAWLATATDPSTGVAVPAGTWSNLVRGGIPAERLDPGGPLAVSASTSEQDLARFGPLNVRIADDSATASGPAGAQLATNPRLLTGPEVRETLRTGAVDVRALAVLAGLTRLGPVTVTDLPTVPGETAALPRHVVVLPPVDAGTDSWLRAQRPPFAPTITTTADATTLSWPVPAPAELRR</sequence>
<evidence type="ECO:0000256" key="4">
    <source>
        <dbReference type="SAM" id="Phobius"/>
    </source>
</evidence>
<dbReference type="Pfam" id="PF00550">
    <property type="entry name" value="PP-binding"/>
    <property type="match status" value="1"/>
</dbReference>
<keyword evidence="2" id="KW-0597">Phosphoprotein</keyword>
<dbReference type="NCBIfam" id="TIGR02353">
    <property type="entry name" value="NRPS_term_dom"/>
    <property type="match status" value="1"/>
</dbReference>
<dbReference type="PANTHER" id="PTHR45527">
    <property type="entry name" value="NONRIBOSOMAL PEPTIDE SYNTHETASE"/>
    <property type="match status" value="1"/>
</dbReference>
<dbReference type="GO" id="GO:0005737">
    <property type="term" value="C:cytoplasm"/>
    <property type="evidence" value="ECO:0007669"/>
    <property type="project" value="TreeGrafter"/>
</dbReference>
<dbReference type="InterPro" id="IPR011004">
    <property type="entry name" value="Trimer_LpxA-like_sf"/>
</dbReference>
<feature type="transmembrane region" description="Helical" evidence="4">
    <location>
        <begin position="738"/>
        <end position="761"/>
    </location>
</feature>
<dbReference type="GO" id="GO:0044550">
    <property type="term" value="P:secondary metabolite biosynthetic process"/>
    <property type="evidence" value="ECO:0007669"/>
    <property type="project" value="TreeGrafter"/>
</dbReference>
<protein>
    <recommendedName>
        <fullName evidence="5">Carrier domain-containing protein</fullName>
    </recommendedName>
</protein>
<gene>
    <name evidence="6" type="ORF">SAMN05216377_116163</name>
</gene>
<dbReference type="PROSITE" id="PS00455">
    <property type="entry name" value="AMP_BINDING"/>
    <property type="match status" value="1"/>
</dbReference>
<dbReference type="InterPro" id="IPR010071">
    <property type="entry name" value="AA_adenyl_dom"/>
</dbReference>
<evidence type="ECO:0000313" key="6">
    <source>
        <dbReference type="EMBL" id="SDG90646.1"/>
    </source>
</evidence>
<dbReference type="InterPro" id="IPR000873">
    <property type="entry name" value="AMP-dep_synth/lig_dom"/>
</dbReference>
<dbReference type="PROSITE" id="PS50075">
    <property type="entry name" value="CARRIER"/>
    <property type="match status" value="1"/>
</dbReference>
<dbReference type="Pfam" id="PF00501">
    <property type="entry name" value="AMP-binding"/>
    <property type="match status" value="1"/>
</dbReference>
<feature type="transmembrane region" description="Helical" evidence="4">
    <location>
        <begin position="1182"/>
        <end position="1205"/>
    </location>
</feature>
<dbReference type="InterPro" id="IPR045851">
    <property type="entry name" value="AMP-bd_C_sf"/>
</dbReference>
<feature type="transmembrane region" description="Helical" evidence="4">
    <location>
        <begin position="697"/>
        <end position="718"/>
    </location>
</feature>